<keyword evidence="1" id="KW-0472">Membrane</keyword>
<evidence type="ECO:0000313" key="3">
    <source>
        <dbReference type="Proteomes" id="UP000501452"/>
    </source>
</evidence>
<dbReference type="Proteomes" id="UP000501452">
    <property type="component" value="Chromosome"/>
</dbReference>
<sequence>MPDNDPKRAGKHDFWGWVLFVVSALFFIASSIRTGDVVALLGGVFFLLACAVFIASYVGTHKG</sequence>
<gene>
    <name evidence="2" type="ORF">GBA63_06960</name>
</gene>
<keyword evidence="3" id="KW-1185">Reference proteome</keyword>
<proteinExistence type="predicted"/>
<evidence type="ECO:0000256" key="1">
    <source>
        <dbReference type="SAM" id="Phobius"/>
    </source>
</evidence>
<feature type="transmembrane region" description="Helical" evidence="1">
    <location>
        <begin position="14"/>
        <end position="32"/>
    </location>
</feature>
<dbReference type="KEGG" id="rub:GBA63_06960"/>
<organism evidence="2 3">
    <name type="scientific">Rubrobacter tropicus</name>
    <dbReference type="NCBI Taxonomy" id="2653851"/>
    <lineage>
        <taxon>Bacteria</taxon>
        <taxon>Bacillati</taxon>
        <taxon>Actinomycetota</taxon>
        <taxon>Rubrobacteria</taxon>
        <taxon>Rubrobacterales</taxon>
        <taxon>Rubrobacteraceae</taxon>
        <taxon>Rubrobacter</taxon>
    </lineage>
</organism>
<dbReference type="AlphaFoldDB" id="A0A6G8QF46"/>
<evidence type="ECO:0000313" key="2">
    <source>
        <dbReference type="EMBL" id="QIN85068.1"/>
    </source>
</evidence>
<accession>A0A6G8QF46</accession>
<name>A0A6G8QF46_9ACTN</name>
<dbReference type="EMBL" id="CP045119">
    <property type="protein sequence ID" value="QIN85068.1"/>
    <property type="molecule type" value="Genomic_DNA"/>
</dbReference>
<keyword evidence="1" id="KW-1133">Transmembrane helix</keyword>
<reference evidence="2 3" key="1">
    <citation type="submission" date="2019-10" db="EMBL/GenBank/DDBJ databases">
        <title>Rubrobacter sp nov SCSIO 52090 isolated from a deep-sea sediment in the South China Sea.</title>
        <authorList>
            <person name="Chen R.W."/>
        </authorList>
    </citation>
    <scope>NUCLEOTIDE SEQUENCE [LARGE SCALE GENOMIC DNA]</scope>
    <source>
        <strain evidence="2 3">SCSIO 52909</strain>
    </source>
</reference>
<feature type="transmembrane region" description="Helical" evidence="1">
    <location>
        <begin position="38"/>
        <end position="58"/>
    </location>
</feature>
<protein>
    <submittedName>
        <fullName evidence="2">Cytochrome oxidase subunit III</fullName>
    </submittedName>
</protein>
<keyword evidence="1" id="KW-0812">Transmembrane</keyword>